<dbReference type="EMBL" id="CP002069">
    <property type="protein sequence ID" value="ADI74731.1"/>
    <property type="molecule type" value="Genomic_DNA"/>
</dbReference>
<sequence length="119" mass="13626">MEPEELALKVIKEHPEGIYQNQLWKEMNIDSRKCSRIVSKLLKKGLIIRESATSKGSRTYLLKSAEEPKPSYEMLLSGSMFSPCAGCRLACEPEYCEYLTEWIVKLDEEDETSQSKAQC</sequence>
<dbReference type="SUPFAM" id="SSF46785">
    <property type="entry name" value="Winged helix' DNA-binding domain"/>
    <property type="match status" value="1"/>
</dbReference>
<dbReference type="InterPro" id="IPR036388">
    <property type="entry name" value="WH-like_DNA-bd_sf"/>
</dbReference>
<dbReference type="KEGG" id="mev:Metev_1900"/>
<feature type="domain" description="B-block binding subunit of TFIIIC" evidence="1">
    <location>
        <begin position="15"/>
        <end position="62"/>
    </location>
</feature>
<dbReference type="InterPro" id="IPR036390">
    <property type="entry name" value="WH_DNA-bd_sf"/>
</dbReference>
<organism evidence="2 3">
    <name type="scientific">Methanohalobium evestigatum (strain ATCC BAA-1072 / DSM 3721 / NBRC 107634 / OCM 161 / Z-7303)</name>
    <dbReference type="NCBI Taxonomy" id="644295"/>
    <lineage>
        <taxon>Archaea</taxon>
        <taxon>Methanobacteriati</taxon>
        <taxon>Methanobacteriota</taxon>
        <taxon>Stenosarchaea group</taxon>
        <taxon>Methanomicrobia</taxon>
        <taxon>Methanosarcinales</taxon>
        <taxon>Methanosarcinaceae</taxon>
        <taxon>Methanohalobium</taxon>
    </lineage>
</organism>
<dbReference type="GeneID" id="9347559"/>
<dbReference type="Gene3D" id="1.10.10.10">
    <property type="entry name" value="Winged helix-like DNA-binding domain superfamily/Winged helix DNA-binding domain"/>
    <property type="match status" value="1"/>
</dbReference>
<protein>
    <recommendedName>
        <fullName evidence="1">B-block binding subunit of TFIIIC domain-containing protein</fullName>
    </recommendedName>
</protein>
<evidence type="ECO:0000259" key="1">
    <source>
        <dbReference type="Pfam" id="PF04182"/>
    </source>
</evidence>
<dbReference type="OrthoDB" id="31046at2157"/>
<dbReference type="Proteomes" id="UP000000391">
    <property type="component" value="Chromosome"/>
</dbReference>
<dbReference type="RefSeq" id="WP_013195296.1">
    <property type="nucleotide sequence ID" value="NC_014253.1"/>
</dbReference>
<evidence type="ECO:0000313" key="2">
    <source>
        <dbReference type="EMBL" id="ADI74731.1"/>
    </source>
</evidence>
<name>D7EA60_METEZ</name>
<gene>
    <name evidence="2" type="ordered locus">Metev_1900</name>
</gene>
<dbReference type="InterPro" id="IPR007309">
    <property type="entry name" value="TFIIIC_Bblock-bd"/>
</dbReference>
<dbReference type="Pfam" id="PF04182">
    <property type="entry name" value="B-block_TFIIIC"/>
    <property type="match status" value="1"/>
</dbReference>
<dbReference type="STRING" id="644295.Metev_1900"/>
<accession>D7EA60</accession>
<reference evidence="2 3" key="1">
    <citation type="submission" date="2010-06" db="EMBL/GenBank/DDBJ databases">
        <title>Complete sequence chromosome of Methanohalobium evestigatum Z-7303.</title>
        <authorList>
            <consortium name="US DOE Joint Genome Institute"/>
            <person name="Lucas S."/>
            <person name="Copeland A."/>
            <person name="Lapidus A."/>
            <person name="Cheng J.-F."/>
            <person name="Bruce D."/>
            <person name="Goodwin L."/>
            <person name="Pitluck S."/>
            <person name="Saunders E."/>
            <person name="Detter J.C."/>
            <person name="Han C."/>
            <person name="Tapia R."/>
            <person name="Land M."/>
            <person name="Hauser L."/>
            <person name="Kyrpides N."/>
            <person name="Mikhailova N."/>
            <person name="Sieprawska-Lupa M."/>
            <person name="Whitman W.B."/>
            <person name="Anderson I."/>
            <person name="Woyke T."/>
        </authorList>
    </citation>
    <scope>NUCLEOTIDE SEQUENCE [LARGE SCALE GENOMIC DNA]</scope>
    <source>
        <strain evidence="3">ATCC BAA-1072 / DSM 3721 / NBRC 107634 / OCM 161 / Z-7303</strain>
    </source>
</reference>
<keyword evidence="3" id="KW-1185">Reference proteome</keyword>
<evidence type="ECO:0000313" key="3">
    <source>
        <dbReference type="Proteomes" id="UP000000391"/>
    </source>
</evidence>
<proteinExistence type="predicted"/>
<dbReference type="AlphaFoldDB" id="D7EA60"/>
<dbReference type="HOGENOM" id="CLU_142666_1_0_2"/>